<evidence type="ECO:0008006" key="3">
    <source>
        <dbReference type="Google" id="ProtNLM"/>
    </source>
</evidence>
<gene>
    <name evidence="1" type="ORF">RCA23_c03460</name>
</gene>
<evidence type="ECO:0000313" key="2">
    <source>
        <dbReference type="Proteomes" id="UP000028680"/>
    </source>
</evidence>
<dbReference type="InterPro" id="IPR007434">
    <property type="entry name" value="FemAB-like"/>
</dbReference>
<sequence length="395" mass="44457">MSQETQIEINVLTSLSQISETEWDRCACPEALGRPPIDPFTTHRFLKALEDSQSVGAGTGWTPQYLQAKLGDDTIGVAPLYGKSHSQGEYIFDHNFAQAFENSGGHYYPKLQMAVPHTPATGRRLLVHPEHQAVAQSALVQAAVQLAAENELSSLHVTFCTAEEAEAGAQMGLMPRRSQQFHWINNGYKTFDDFLADLSSRKRKNIRKERAQAQSFGGQIEVLTGDEIEPHHWDAFWVFYQDTGARKWGTPYLTRQFFEQAHAHLRHDMLLVLAKRDGRYIAGALNFIGQNTLFGRYWGFTQDFPCLHFELCYYQAIDFAIAQGLQRVEAGAQGAHKLARGYLPVATHSLHWFGDAGFSQAVARYLEAEREAVDDEINVLTSYGPFKTITVEEQQ</sequence>
<dbReference type="PANTHER" id="PTHR47017:SF1">
    <property type="entry name" value="ACYL-COA"/>
    <property type="match status" value="1"/>
</dbReference>
<evidence type="ECO:0000313" key="1">
    <source>
        <dbReference type="EMBL" id="AII85908.1"/>
    </source>
</evidence>
<dbReference type="AlphaFoldDB" id="A0AAN0RGV3"/>
<dbReference type="KEGG" id="ptp:RCA23_c03460"/>
<dbReference type="EMBL" id="CP003984">
    <property type="protein sequence ID" value="AII85908.1"/>
    <property type="molecule type" value="Genomic_DNA"/>
</dbReference>
<accession>A0AAN0RGV3</accession>
<reference evidence="1 2" key="1">
    <citation type="journal article" date="2014" name="ISME J.">
        <title>Adaptation of an abundant Roseobacter RCA organism to pelagic systems revealed by genomic and transcriptomic analyses.</title>
        <authorList>
            <person name="Voget S."/>
            <person name="Wemheuer B."/>
            <person name="Brinkhoff T."/>
            <person name="Vollmers J."/>
            <person name="Dietrich S."/>
            <person name="Giebel H.A."/>
            <person name="Beardsley C."/>
            <person name="Sardemann C."/>
            <person name="Bakenhus I."/>
            <person name="Billerbeck S."/>
            <person name="Daniel R."/>
            <person name="Simon M."/>
        </authorList>
    </citation>
    <scope>NUCLEOTIDE SEQUENCE [LARGE SCALE GENOMIC DNA]</scope>
    <source>
        <strain evidence="1 2">RCA23</strain>
    </source>
</reference>
<dbReference type="Pfam" id="PF04339">
    <property type="entry name" value="FemAB_like"/>
    <property type="match status" value="1"/>
</dbReference>
<name>A0AAN0RGV3_9RHOB</name>
<dbReference type="RefSeq" id="WP_044048782.1">
    <property type="nucleotide sequence ID" value="NZ_CP003984.1"/>
</dbReference>
<dbReference type="InterPro" id="IPR016181">
    <property type="entry name" value="Acyl_CoA_acyltransferase"/>
</dbReference>
<dbReference type="SUPFAM" id="SSF55729">
    <property type="entry name" value="Acyl-CoA N-acyltransferases (Nat)"/>
    <property type="match status" value="1"/>
</dbReference>
<proteinExistence type="predicted"/>
<dbReference type="Gene3D" id="3.40.630.30">
    <property type="match status" value="1"/>
</dbReference>
<protein>
    <recommendedName>
        <fullName evidence="3">GNAT family N-acetyltransferase</fullName>
    </recommendedName>
</protein>
<dbReference type="PANTHER" id="PTHR47017">
    <property type="entry name" value="ACYL-COA"/>
    <property type="match status" value="1"/>
</dbReference>
<dbReference type="Proteomes" id="UP000028680">
    <property type="component" value="Chromosome"/>
</dbReference>
<keyword evidence="2" id="KW-1185">Reference proteome</keyword>
<organism evidence="1 2">
    <name type="scientific">Planktomarina temperata RCA23</name>
    <dbReference type="NCBI Taxonomy" id="666509"/>
    <lineage>
        <taxon>Bacteria</taxon>
        <taxon>Pseudomonadati</taxon>
        <taxon>Pseudomonadota</taxon>
        <taxon>Alphaproteobacteria</taxon>
        <taxon>Rhodobacterales</taxon>
        <taxon>Paracoccaceae</taxon>
        <taxon>Planktomarina</taxon>
    </lineage>
</organism>